<feature type="compositionally biased region" description="Basic and acidic residues" evidence="1">
    <location>
        <begin position="28"/>
        <end position="43"/>
    </location>
</feature>
<accession>A0A9X0YV73</accession>
<dbReference type="EMBL" id="JAGGMB010000014">
    <property type="protein sequence ID" value="MBP2079234.1"/>
    <property type="molecule type" value="Genomic_DNA"/>
</dbReference>
<feature type="region of interest" description="Disordered" evidence="1">
    <location>
        <begin position="1"/>
        <end position="43"/>
    </location>
</feature>
<dbReference type="RefSeq" id="WP_275955871.1">
    <property type="nucleotide sequence ID" value="NZ_JAGGMB010000014.1"/>
</dbReference>
<name>A0A9X0YV73_9BACI</name>
<dbReference type="Proteomes" id="UP001138793">
    <property type="component" value="Unassembled WGS sequence"/>
</dbReference>
<keyword evidence="3" id="KW-1185">Reference proteome</keyword>
<dbReference type="AlphaFoldDB" id="A0A9X0YV73"/>
<evidence type="ECO:0000313" key="3">
    <source>
        <dbReference type="Proteomes" id="UP001138793"/>
    </source>
</evidence>
<evidence type="ECO:0000313" key="2">
    <source>
        <dbReference type="EMBL" id="MBP2079234.1"/>
    </source>
</evidence>
<organism evidence="2 3">
    <name type="scientific">Oceanobacillus polygoni</name>
    <dbReference type="NCBI Taxonomy" id="1235259"/>
    <lineage>
        <taxon>Bacteria</taxon>
        <taxon>Bacillati</taxon>
        <taxon>Bacillota</taxon>
        <taxon>Bacilli</taxon>
        <taxon>Bacillales</taxon>
        <taxon>Bacillaceae</taxon>
        <taxon>Oceanobacillus</taxon>
    </lineage>
</organism>
<evidence type="ECO:0000256" key="1">
    <source>
        <dbReference type="SAM" id="MobiDB-lite"/>
    </source>
</evidence>
<feature type="compositionally biased region" description="Basic and acidic residues" evidence="1">
    <location>
        <begin position="1"/>
        <end position="20"/>
    </location>
</feature>
<protein>
    <submittedName>
        <fullName evidence="2">Uncharacterized protein</fullName>
    </submittedName>
</protein>
<reference evidence="2" key="1">
    <citation type="submission" date="2021-03" db="EMBL/GenBank/DDBJ databases">
        <title>Genomic Encyclopedia of Type Strains, Phase IV (KMG-IV): sequencing the most valuable type-strain genomes for metagenomic binning, comparative biology and taxonomic classification.</title>
        <authorList>
            <person name="Goeker M."/>
        </authorList>
    </citation>
    <scope>NUCLEOTIDE SEQUENCE</scope>
    <source>
        <strain evidence="2">DSM 107338</strain>
    </source>
</reference>
<sequence length="43" mass="5135">MSNHDKEKRSDDSLEQKQKINDPNQDIEPQRETDPKPQESNRE</sequence>
<proteinExistence type="predicted"/>
<gene>
    <name evidence="2" type="ORF">J2Z64_003531</name>
</gene>
<comment type="caution">
    <text evidence="2">The sequence shown here is derived from an EMBL/GenBank/DDBJ whole genome shotgun (WGS) entry which is preliminary data.</text>
</comment>